<evidence type="ECO:0000313" key="1">
    <source>
        <dbReference type="EMBL" id="KKK81290.1"/>
    </source>
</evidence>
<accession>A0A0F8Z5K2</accession>
<comment type="caution">
    <text evidence="1">The sequence shown here is derived from an EMBL/GenBank/DDBJ whole genome shotgun (WGS) entry which is preliminary data.</text>
</comment>
<protein>
    <submittedName>
        <fullName evidence="1">Uncharacterized protein</fullName>
    </submittedName>
</protein>
<organism evidence="1">
    <name type="scientific">marine sediment metagenome</name>
    <dbReference type="NCBI Taxonomy" id="412755"/>
    <lineage>
        <taxon>unclassified sequences</taxon>
        <taxon>metagenomes</taxon>
        <taxon>ecological metagenomes</taxon>
    </lineage>
</organism>
<gene>
    <name evidence="1" type="ORF">LCGC14_2814920</name>
</gene>
<dbReference type="AlphaFoldDB" id="A0A0F8Z5K2"/>
<name>A0A0F8Z5K2_9ZZZZ</name>
<sequence length="60" mass="6632">MTEHSSRVKAEVDRICKTAPLITLDQVKAAVEKAIAAERERCARLADDHPCVAEAIRDQT</sequence>
<proteinExistence type="predicted"/>
<dbReference type="EMBL" id="LAZR01053187">
    <property type="protein sequence ID" value="KKK81290.1"/>
    <property type="molecule type" value="Genomic_DNA"/>
</dbReference>
<reference evidence="1" key="1">
    <citation type="journal article" date="2015" name="Nature">
        <title>Complex archaea that bridge the gap between prokaryotes and eukaryotes.</title>
        <authorList>
            <person name="Spang A."/>
            <person name="Saw J.H."/>
            <person name="Jorgensen S.L."/>
            <person name="Zaremba-Niedzwiedzka K."/>
            <person name="Martijn J."/>
            <person name="Lind A.E."/>
            <person name="van Eijk R."/>
            <person name="Schleper C."/>
            <person name="Guy L."/>
            <person name="Ettema T.J."/>
        </authorList>
    </citation>
    <scope>NUCLEOTIDE SEQUENCE</scope>
</reference>